<feature type="compositionally biased region" description="Pro residues" evidence="1">
    <location>
        <begin position="282"/>
        <end position="293"/>
    </location>
</feature>
<feature type="domain" description="DUF7820" evidence="2">
    <location>
        <begin position="31"/>
        <end position="389"/>
    </location>
</feature>
<dbReference type="AlphaFoldDB" id="M7SH94"/>
<dbReference type="Pfam" id="PF25130">
    <property type="entry name" value="DUF7820"/>
    <property type="match status" value="1"/>
</dbReference>
<dbReference type="eggNOG" id="ENOG502SJP0">
    <property type="taxonomic scope" value="Eukaryota"/>
</dbReference>
<dbReference type="PANTHER" id="PTHR42078:SF1">
    <property type="entry name" value="GLUCAN 1, 4-ALPHA-GLUCOSIDASE"/>
    <property type="match status" value="1"/>
</dbReference>
<name>M7SH94_EUTLA</name>
<sequence length="391" mass="42940">MGVVVGAVLGTILGSKLRDKPPEEKTESAAVTFTYDFQPLATIPPDLTPLAEGEYDMPLMLARSPATCFDDTTQAGSWNCNLVFADLGLNIGPRPGDDSSSYSLEFSFDDSRTLDAGVYSYGMQPPSTSTPVKLKLVEDTLELDRGPAWSFQMLYNKTIIVPEEFLTADTPPDSSSSKKIRRGDFMFGEDIHRKGVAKPGDKPWVCYWENTLLETFLYANQNNSFERINTASASSTSSSTGSSATLSPTEVIDTVENQLKDKLHGSPHEFDDDESWTTAPGSSPPPTPTPTPTPSRDYFDHYPTPSSPSLVYPRVIKIMERRVPGFASVDPWCRQFEIRDDGSVQPVTDSNGQEVHVTIKEEDEGSQTEYTGASSSSSENMSDCGCLWWLT</sequence>
<feature type="region of interest" description="Disordered" evidence="1">
    <location>
        <begin position="361"/>
        <end position="382"/>
    </location>
</feature>
<dbReference type="OMA" id="HHERAGP"/>
<dbReference type="KEGG" id="ela:UCREL1_9426"/>
<feature type="compositionally biased region" description="Polar residues" evidence="1">
    <location>
        <begin position="367"/>
        <end position="381"/>
    </location>
</feature>
<keyword evidence="4" id="KW-1185">Reference proteome</keyword>
<evidence type="ECO:0000313" key="4">
    <source>
        <dbReference type="Proteomes" id="UP000012174"/>
    </source>
</evidence>
<organism evidence="3 4">
    <name type="scientific">Eutypa lata (strain UCR-EL1)</name>
    <name type="common">Grapevine dieback disease fungus</name>
    <name type="synonym">Eutypa armeniacae</name>
    <dbReference type="NCBI Taxonomy" id="1287681"/>
    <lineage>
        <taxon>Eukaryota</taxon>
        <taxon>Fungi</taxon>
        <taxon>Dikarya</taxon>
        <taxon>Ascomycota</taxon>
        <taxon>Pezizomycotina</taxon>
        <taxon>Sordariomycetes</taxon>
        <taxon>Xylariomycetidae</taxon>
        <taxon>Xylariales</taxon>
        <taxon>Diatrypaceae</taxon>
        <taxon>Eutypa</taxon>
    </lineage>
</organism>
<proteinExistence type="predicted"/>
<dbReference type="PANTHER" id="PTHR42078">
    <property type="entry name" value="GLUCAN 1, 4-ALPHA-GLUCOSIDASE"/>
    <property type="match status" value="1"/>
</dbReference>
<dbReference type="OrthoDB" id="5384459at2759"/>
<evidence type="ECO:0000313" key="3">
    <source>
        <dbReference type="EMBL" id="EMR63613.1"/>
    </source>
</evidence>
<dbReference type="HOGENOM" id="CLU_066696_0_0_1"/>
<reference evidence="4" key="1">
    <citation type="journal article" date="2013" name="Genome Announc.">
        <title>Draft genome sequence of the grapevine dieback fungus Eutypa lata UCR-EL1.</title>
        <authorList>
            <person name="Blanco-Ulate B."/>
            <person name="Rolshausen P.E."/>
            <person name="Cantu D."/>
        </authorList>
    </citation>
    <scope>NUCLEOTIDE SEQUENCE [LARGE SCALE GENOMIC DNA]</scope>
    <source>
        <strain evidence="4">UCR-EL1</strain>
    </source>
</reference>
<evidence type="ECO:0000259" key="2">
    <source>
        <dbReference type="Pfam" id="PF25130"/>
    </source>
</evidence>
<dbReference type="InterPro" id="IPR056722">
    <property type="entry name" value="DUF7820"/>
</dbReference>
<accession>M7SH94</accession>
<dbReference type="EMBL" id="KB707196">
    <property type="protein sequence ID" value="EMR63613.1"/>
    <property type="molecule type" value="Genomic_DNA"/>
</dbReference>
<feature type="region of interest" description="Disordered" evidence="1">
    <location>
        <begin position="262"/>
        <end position="302"/>
    </location>
</feature>
<dbReference type="Proteomes" id="UP000012174">
    <property type="component" value="Unassembled WGS sequence"/>
</dbReference>
<gene>
    <name evidence="3" type="ORF">UCREL1_9426</name>
</gene>
<protein>
    <submittedName>
        <fullName evidence="3">Putative glucan 4-alpha-glucosidase-like protein</fullName>
    </submittedName>
</protein>
<evidence type="ECO:0000256" key="1">
    <source>
        <dbReference type="SAM" id="MobiDB-lite"/>
    </source>
</evidence>